<keyword evidence="1" id="KW-0004">4Fe-4S</keyword>
<evidence type="ECO:0000256" key="2">
    <source>
        <dbReference type="ARBA" id="ARBA00022723"/>
    </source>
</evidence>
<dbReference type="Gene3D" id="3.50.50.60">
    <property type="entry name" value="FAD/NAD(P)-binding domain"/>
    <property type="match status" value="1"/>
</dbReference>
<dbReference type="Proteomes" id="UP000564644">
    <property type="component" value="Unassembled WGS sequence"/>
</dbReference>
<comment type="caution">
    <text evidence="6">The sequence shown here is derived from an EMBL/GenBank/DDBJ whole genome shotgun (WGS) entry which is preliminary data.</text>
</comment>
<keyword evidence="4" id="KW-0408">Iron</keyword>
<proteinExistence type="predicted"/>
<dbReference type="InterPro" id="IPR039650">
    <property type="entry name" value="HdrA-like"/>
</dbReference>
<evidence type="ECO:0000256" key="5">
    <source>
        <dbReference type="ARBA" id="ARBA00023014"/>
    </source>
</evidence>
<organism evidence="6 7">
    <name type="scientific">Cohnella zeiphila</name>
    <dbReference type="NCBI Taxonomy" id="2761120"/>
    <lineage>
        <taxon>Bacteria</taxon>
        <taxon>Bacillati</taxon>
        <taxon>Bacillota</taxon>
        <taxon>Bacilli</taxon>
        <taxon>Bacillales</taxon>
        <taxon>Paenibacillaceae</taxon>
        <taxon>Cohnella</taxon>
    </lineage>
</organism>
<evidence type="ECO:0000313" key="7">
    <source>
        <dbReference type="Proteomes" id="UP000564644"/>
    </source>
</evidence>
<dbReference type="AlphaFoldDB" id="A0A7X0SN61"/>
<keyword evidence="5" id="KW-0411">Iron-sulfur</keyword>
<dbReference type="EMBL" id="JACJVO010000022">
    <property type="protein sequence ID" value="MBB6732911.1"/>
    <property type="molecule type" value="Genomic_DNA"/>
</dbReference>
<dbReference type="GO" id="GO:0016491">
    <property type="term" value="F:oxidoreductase activity"/>
    <property type="evidence" value="ECO:0007669"/>
    <property type="project" value="UniProtKB-KW"/>
</dbReference>
<evidence type="ECO:0000256" key="4">
    <source>
        <dbReference type="ARBA" id="ARBA00023004"/>
    </source>
</evidence>
<keyword evidence="7" id="KW-1185">Reference proteome</keyword>
<dbReference type="InterPro" id="IPR036188">
    <property type="entry name" value="FAD/NAD-bd_sf"/>
</dbReference>
<dbReference type="Pfam" id="PF12831">
    <property type="entry name" value="FAD_oxidored"/>
    <property type="match status" value="1"/>
</dbReference>
<keyword evidence="3" id="KW-0560">Oxidoreductase</keyword>
<dbReference type="GO" id="GO:0051539">
    <property type="term" value="F:4 iron, 4 sulfur cluster binding"/>
    <property type="evidence" value="ECO:0007669"/>
    <property type="project" value="UniProtKB-KW"/>
</dbReference>
<dbReference type="PANTHER" id="PTHR43498:SF1">
    <property type="entry name" value="COB--COM HETERODISULFIDE REDUCTASE IRON-SULFUR SUBUNIT A"/>
    <property type="match status" value="1"/>
</dbReference>
<keyword evidence="2" id="KW-0479">Metal-binding</keyword>
<gene>
    <name evidence="6" type="ORF">H7C18_18505</name>
</gene>
<dbReference type="RefSeq" id="WP_185130576.1">
    <property type="nucleotide sequence ID" value="NZ_JACJVO010000022.1"/>
</dbReference>
<evidence type="ECO:0000313" key="6">
    <source>
        <dbReference type="EMBL" id="MBB6732911.1"/>
    </source>
</evidence>
<dbReference type="SUPFAM" id="SSF51905">
    <property type="entry name" value="FAD/NAD(P)-binding domain"/>
    <property type="match status" value="1"/>
</dbReference>
<sequence length="420" mass="44910">MSERKMKFDVVVTGGGSAGVAAAVGAANAGMRTLLIEKNPYLGGAATHSSVLTFCGFFTQSDPYEQIVGGVGEKVLEELRQLHMYREPYRNPRSGNVIVLLDAEATKYALDQVVLASGAKPLLHCQVIGAVVEDGAIRAIECYDHTGRFLVEASAFVDASGEADLSVLAGGQVRFGDEEGQVQASTLVMRIGGVAPHADLARNGFTEVIQQAKLNGETSLTKEKGMVLRLPGSQDVLAMFADEYVNGLDSSSLTEAEMSARRQAWSYLRVFQRYIPGFENAYLGQTGPAIGVRETRHVVGEGTLRGEDILNGVRCPDAVARGGWPVEIHEKGAPAVYRHIRDKSFYEIPLQSLKVAGIRNLWCAGRIISCDPVAFASARVIGTSFATGHAAGVAAAQFVGNGVSDVQAVRKELIRQEALI</sequence>
<name>A0A7X0SN61_9BACL</name>
<accession>A0A7X0SN61</accession>
<dbReference type="PRINTS" id="PR00469">
    <property type="entry name" value="PNDRDTASEII"/>
</dbReference>
<dbReference type="GO" id="GO:0046872">
    <property type="term" value="F:metal ion binding"/>
    <property type="evidence" value="ECO:0007669"/>
    <property type="project" value="UniProtKB-KW"/>
</dbReference>
<protein>
    <submittedName>
        <fullName evidence="6">FAD-dependent oxidoreductase</fullName>
    </submittedName>
</protein>
<dbReference type="PANTHER" id="PTHR43498">
    <property type="entry name" value="FERREDOXIN:COB-COM HETERODISULFIDE REDUCTASE SUBUNIT A"/>
    <property type="match status" value="1"/>
</dbReference>
<evidence type="ECO:0000256" key="3">
    <source>
        <dbReference type="ARBA" id="ARBA00023002"/>
    </source>
</evidence>
<evidence type="ECO:0000256" key="1">
    <source>
        <dbReference type="ARBA" id="ARBA00022485"/>
    </source>
</evidence>
<reference evidence="6 7" key="1">
    <citation type="submission" date="2020-08" db="EMBL/GenBank/DDBJ databases">
        <title>Cohnella phylogeny.</title>
        <authorList>
            <person name="Dunlap C."/>
        </authorList>
    </citation>
    <scope>NUCLEOTIDE SEQUENCE [LARGE SCALE GENOMIC DNA]</scope>
    <source>
        <strain evidence="6 7">CBP 2801</strain>
    </source>
</reference>